<dbReference type="GO" id="GO:0003677">
    <property type="term" value="F:DNA binding"/>
    <property type="evidence" value="ECO:0007669"/>
    <property type="project" value="InterPro"/>
</dbReference>
<sequence>MLFMSLEFVVNAFKAPYIWMIVSTYLGLIWFGLILYTWVDIKDRSRSRAVHISAAFLVLVGGIFGLFLYMFLRPRLTLAESAQKRLEEKLLIKESLEGICPTCGFVLEKDYIFCPSCSQSLKKVCLACNRVSQINWPYCPYCSGRESRMVGMEELRVLGIIKRERGRPRKLLAATSAELKPKRPRGRPRKYPLIINDEDETKLKRSPRYAPGLSREAQETERVSEKEESEVFLN</sequence>
<feature type="region of interest" description="Disordered" evidence="1">
    <location>
        <begin position="179"/>
        <end position="234"/>
    </location>
</feature>
<proteinExistence type="predicted"/>
<dbReference type="InterPro" id="IPR025874">
    <property type="entry name" value="DZR"/>
</dbReference>
<evidence type="ECO:0000313" key="5">
    <source>
        <dbReference type="Proteomes" id="UP000177718"/>
    </source>
</evidence>
<evidence type="ECO:0000256" key="2">
    <source>
        <dbReference type="SAM" id="Phobius"/>
    </source>
</evidence>
<dbReference type="SMART" id="SM00384">
    <property type="entry name" value="AT_hook"/>
    <property type="match status" value="2"/>
</dbReference>
<name>A0A1G1WW81_9BACT</name>
<dbReference type="PRINTS" id="PR00929">
    <property type="entry name" value="ATHOOK"/>
</dbReference>
<protein>
    <recommendedName>
        <fullName evidence="3">DZANK-type domain-containing protein</fullName>
    </recommendedName>
</protein>
<comment type="caution">
    <text evidence="4">The sequence shown here is derived from an EMBL/GenBank/DDBJ whole genome shotgun (WGS) entry which is preliminary data.</text>
</comment>
<accession>A0A1G1WW81</accession>
<reference evidence="4 5" key="1">
    <citation type="journal article" date="2016" name="Nat. Commun.">
        <title>Thousands of microbial genomes shed light on interconnected biogeochemical processes in an aquifer system.</title>
        <authorList>
            <person name="Anantharaman K."/>
            <person name="Brown C.T."/>
            <person name="Hug L.A."/>
            <person name="Sharon I."/>
            <person name="Castelle C.J."/>
            <person name="Probst A.J."/>
            <person name="Thomas B.C."/>
            <person name="Singh A."/>
            <person name="Wilkins M.J."/>
            <person name="Karaoz U."/>
            <person name="Brodie E.L."/>
            <person name="Williams K.H."/>
            <person name="Hubbard S.S."/>
            <person name="Banfield J.F."/>
        </authorList>
    </citation>
    <scope>NUCLEOTIDE SEQUENCE [LARGE SCALE GENOMIC DNA]</scope>
</reference>
<dbReference type="STRING" id="1802605.A3A61_01190"/>
<feature type="transmembrane region" description="Helical" evidence="2">
    <location>
        <begin position="17"/>
        <end position="38"/>
    </location>
</feature>
<feature type="compositionally biased region" description="Basic and acidic residues" evidence="1">
    <location>
        <begin position="216"/>
        <end position="226"/>
    </location>
</feature>
<keyword evidence="2" id="KW-0812">Transmembrane</keyword>
<feature type="domain" description="DZANK-type" evidence="3">
    <location>
        <begin position="100"/>
        <end position="142"/>
    </location>
</feature>
<evidence type="ECO:0000256" key="1">
    <source>
        <dbReference type="SAM" id="MobiDB-lite"/>
    </source>
</evidence>
<dbReference type="Proteomes" id="UP000177718">
    <property type="component" value="Unassembled WGS sequence"/>
</dbReference>
<evidence type="ECO:0000259" key="3">
    <source>
        <dbReference type="Pfam" id="PF12773"/>
    </source>
</evidence>
<dbReference type="Pfam" id="PF12773">
    <property type="entry name" value="DZR"/>
    <property type="match status" value="1"/>
</dbReference>
<feature type="transmembrane region" description="Helical" evidence="2">
    <location>
        <begin position="50"/>
        <end position="72"/>
    </location>
</feature>
<keyword evidence="2" id="KW-0472">Membrane</keyword>
<organism evidence="4 5">
    <name type="scientific">Candidatus Woykebacteria bacterium RIFCSPLOWO2_01_FULL_43_14</name>
    <dbReference type="NCBI Taxonomy" id="1802605"/>
    <lineage>
        <taxon>Bacteria</taxon>
        <taxon>Candidatus Woykeibacteriota</taxon>
    </lineage>
</organism>
<dbReference type="InterPro" id="IPR017956">
    <property type="entry name" value="AT_hook_DNA-bd_motif"/>
</dbReference>
<dbReference type="AlphaFoldDB" id="A0A1G1WW81"/>
<evidence type="ECO:0000313" key="4">
    <source>
        <dbReference type="EMBL" id="OGY32016.1"/>
    </source>
</evidence>
<gene>
    <name evidence="4" type="ORF">A3A61_01190</name>
</gene>
<dbReference type="EMBL" id="MHDB01000020">
    <property type="protein sequence ID" value="OGY32016.1"/>
    <property type="molecule type" value="Genomic_DNA"/>
</dbReference>
<keyword evidence="2" id="KW-1133">Transmembrane helix</keyword>